<feature type="signal peptide" evidence="4">
    <location>
        <begin position="1"/>
        <end position="19"/>
    </location>
</feature>
<keyword evidence="3" id="KW-0472">Membrane</keyword>
<name>A0A8H4IQ68_9PEZI</name>
<feature type="region of interest" description="Disordered" evidence="2">
    <location>
        <begin position="627"/>
        <end position="733"/>
    </location>
</feature>
<protein>
    <submittedName>
        <fullName evidence="6">Peptidase A1</fullName>
    </submittedName>
</protein>
<evidence type="ECO:0000313" key="6">
    <source>
        <dbReference type="EMBL" id="KAF4304163.1"/>
    </source>
</evidence>
<evidence type="ECO:0000256" key="1">
    <source>
        <dbReference type="SAM" id="Coils"/>
    </source>
</evidence>
<dbReference type="SUPFAM" id="SSF50630">
    <property type="entry name" value="Acid proteases"/>
    <property type="match status" value="1"/>
</dbReference>
<reference evidence="6" key="1">
    <citation type="submission" date="2020-04" db="EMBL/GenBank/DDBJ databases">
        <title>Genome Assembly and Annotation of Botryosphaeria dothidea sdau 11-99, a Latent Pathogen of Apple Fruit Ring Rot in China.</title>
        <authorList>
            <person name="Yu C."/>
            <person name="Diao Y."/>
            <person name="Lu Q."/>
            <person name="Zhao J."/>
            <person name="Cui S."/>
            <person name="Peng C."/>
            <person name="He B."/>
            <person name="Liu H."/>
        </authorList>
    </citation>
    <scope>NUCLEOTIDE SEQUENCE [LARGE SCALE GENOMIC DNA]</scope>
    <source>
        <strain evidence="6">Sdau11-99</strain>
    </source>
</reference>
<dbReference type="Pfam" id="PF00026">
    <property type="entry name" value="Asp"/>
    <property type="match status" value="1"/>
</dbReference>
<evidence type="ECO:0000313" key="7">
    <source>
        <dbReference type="Proteomes" id="UP000572817"/>
    </source>
</evidence>
<feature type="compositionally biased region" description="Basic and acidic residues" evidence="2">
    <location>
        <begin position="650"/>
        <end position="681"/>
    </location>
</feature>
<dbReference type="AlphaFoldDB" id="A0A8H4IQ68"/>
<gene>
    <name evidence="6" type="ORF">GTA08_BOTSDO08402</name>
</gene>
<proteinExistence type="predicted"/>
<accession>A0A8H4IQ68</accession>
<dbReference type="OrthoDB" id="4074350at2759"/>
<feature type="domain" description="Peptidase A1" evidence="5">
    <location>
        <begin position="58"/>
        <end position="402"/>
    </location>
</feature>
<keyword evidence="4" id="KW-0732">Signal</keyword>
<dbReference type="Proteomes" id="UP000572817">
    <property type="component" value="Unassembled WGS sequence"/>
</dbReference>
<dbReference type="InterPro" id="IPR033121">
    <property type="entry name" value="PEPTIDASE_A1"/>
</dbReference>
<evidence type="ECO:0000256" key="4">
    <source>
        <dbReference type="SAM" id="SignalP"/>
    </source>
</evidence>
<sequence length="733" mass="80261">MKHPLFWFLGMAFLAGAQALQPHDVLDSQLQPRDTVTTLHAPLSLSSQTWSGIDGQWTSYNLRLGSPQFQNVLVIPSTKATTVYAIDPEGCGAGRFLNGTEEDCISNRGGVFNSNASSDWLDASFYWIGIDNNLGYNAKGSYGNGQVGIGYGNAGPSVQHQLMATVANSNWWFGVFPLNPRPTNRSDTNTPETSLLQSLKDSNNTPSLSWGYTSGAKYRSETFYGSLTLGGYDSARFDNSSQITVPFRQDDDRDLMIRVNEIKTNDSANPISSTPLDLVIDSTVPYLYLPQEVCQAFEKTFGLEWNSTVELYTMSDSQYSTLVERNTGIDFNVGPSNNTTTIHFPIKAFLPQANFPLIPDNKTTYYFPIKQANSSDKHTLGRTFLQEAYITYHYERGYFNIAPCVWPNDTSRPPSSAIVPITNGNSDSNPNDNGQHSISAGAIAGAVVGGIIAGLLLAALIAYIWLRRRRHAQQRAQSLKAAISVAHTRSSSSATLPGGRPRAGSRLASFFRNPWGSVSDGDGIVPGHYELPVDPMGLTPAEQEVAAREREHKRHLSNELDAEVSAVHEMYQPKLAVPEMPGDEPFPTYVSGDGATVEGNALRAAQLEREREREEARRAVYEMDATAGLSSASTPLPSPPMPSPGQIDAIVRKERDERERLEAERAEAERIRSRELARRVSDGSADVSTDGTARPDTERRVSDLSPISENSVFGGSPTSPSRPYTGSRRVSRD</sequence>
<keyword evidence="3" id="KW-0812">Transmembrane</keyword>
<evidence type="ECO:0000256" key="3">
    <source>
        <dbReference type="SAM" id="Phobius"/>
    </source>
</evidence>
<feature type="chain" id="PRO_5034195946" evidence="4">
    <location>
        <begin position="20"/>
        <end position="733"/>
    </location>
</feature>
<dbReference type="Gene3D" id="2.40.70.10">
    <property type="entry name" value="Acid Proteases"/>
    <property type="match status" value="2"/>
</dbReference>
<keyword evidence="7" id="KW-1185">Reference proteome</keyword>
<dbReference type="EMBL" id="WWBZ02000051">
    <property type="protein sequence ID" value="KAF4304163.1"/>
    <property type="molecule type" value="Genomic_DNA"/>
</dbReference>
<keyword evidence="1" id="KW-0175">Coiled coil</keyword>
<feature type="transmembrane region" description="Helical" evidence="3">
    <location>
        <begin position="438"/>
        <end position="466"/>
    </location>
</feature>
<comment type="caution">
    <text evidence="6">The sequence shown here is derived from an EMBL/GenBank/DDBJ whole genome shotgun (WGS) entry which is preliminary data.</text>
</comment>
<dbReference type="InterPro" id="IPR021109">
    <property type="entry name" value="Peptidase_aspartic_dom_sf"/>
</dbReference>
<feature type="coiled-coil region" evidence="1">
    <location>
        <begin position="597"/>
        <end position="624"/>
    </location>
</feature>
<dbReference type="PROSITE" id="PS51767">
    <property type="entry name" value="PEPTIDASE_A1"/>
    <property type="match status" value="1"/>
</dbReference>
<organism evidence="6 7">
    <name type="scientific">Botryosphaeria dothidea</name>
    <dbReference type="NCBI Taxonomy" id="55169"/>
    <lineage>
        <taxon>Eukaryota</taxon>
        <taxon>Fungi</taxon>
        <taxon>Dikarya</taxon>
        <taxon>Ascomycota</taxon>
        <taxon>Pezizomycotina</taxon>
        <taxon>Dothideomycetes</taxon>
        <taxon>Dothideomycetes incertae sedis</taxon>
        <taxon>Botryosphaeriales</taxon>
        <taxon>Botryosphaeriaceae</taxon>
        <taxon>Botryosphaeria</taxon>
    </lineage>
</organism>
<evidence type="ECO:0000256" key="2">
    <source>
        <dbReference type="SAM" id="MobiDB-lite"/>
    </source>
</evidence>
<keyword evidence="3" id="KW-1133">Transmembrane helix</keyword>
<feature type="compositionally biased region" description="Basic and acidic residues" evidence="2">
    <location>
        <begin position="693"/>
        <end position="702"/>
    </location>
</feature>
<feature type="compositionally biased region" description="Polar residues" evidence="2">
    <location>
        <begin position="705"/>
        <end position="724"/>
    </location>
</feature>
<evidence type="ECO:0000259" key="5">
    <source>
        <dbReference type="PROSITE" id="PS51767"/>
    </source>
</evidence>